<reference evidence="1 2" key="1">
    <citation type="journal article" date="2017" name="Genome Biol. Evol.">
        <title>Phytophthora megakarya and P. palmivora, closely related causal agents of cacao black pod rot, underwent increases in genome sizes and gene numbers by different mechanisms.</title>
        <authorList>
            <person name="Ali S.S."/>
            <person name="Shao J."/>
            <person name="Lary D.J."/>
            <person name="Kronmiller B."/>
            <person name="Shen D."/>
            <person name="Strem M.D."/>
            <person name="Amoako-Attah I."/>
            <person name="Akrofi A.Y."/>
            <person name="Begoude B.A."/>
            <person name="Ten Hoopen G.M."/>
            <person name="Coulibaly K."/>
            <person name="Kebe B.I."/>
            <person name="Melnick R.L."/>
            <person name="Guiltinan M.J."/>
            <person name="Tyler B.M."/>
            <person name="Meinhardt L.W."/>
            <person name="Bailey B.A."/>
        </authorList>
    </citation>
    <scope>NUCLEOTIDE SEQUENCE [LARGE SCALE GENOMIC DNA]</scope>
    <source>
        <strain evidence="2">sbr112.9</strain>
    </source>
</reference>
<dbReference type="OrthoDB" id="128979at2759"/>
<keyword evidence="2" id="KW-1185">Reference proteome</keyword>
<gene>
    <name evidence="1" type="ORF">PHPALM_27851</name>
</gene>
<sequence length="224" mass="25207">MCCTTDSALASRNVAEDLTGRTVFTLLEDVTIDLIGHYLSITAAKYYNKQKESKKGQTPTLRYIIERMLETLKNNITPAQTMKLCAASKNMNRLWPEHYISVRGGADYKVLNNTVQYVPAEPGSVLMAKLDNVRTHYLQRSEELTQFAQTWELEPGRRRNLRREVVAVTGTEIFHECGDVGHLRAAHPDRNRGAGNLPNMTLAVSEYWSRTTTCLSLTADPADT</sequence>
<organism evidence="1 2">
    <name type="scientific">Phytophthora palmivora</name>
    <dbReference type="NCBI Taxonomy" id="4796"/>
    <lineage>
        <taxon>Eukaryota</taxon>
        <taxon>Sar</taxon>
        <taxon>Stramenopiles</taxon>
        <taxon>Oomycota</taxon>
        <taxon>Peronosporomycetes</taxon>
        <taxon>Peronosporales</taxon>
        <taxon>Peronosporaceae</taxon>
        <taxon>Phytophthora</taxon>
    </lineage>
</organism>
<name>A0A2P4XBM0_9STRA</name>
<protein>
    <submittedName>
        <fullName evidence="1">Uncharacterized protein</fullName>
    </submittedName>
</protein>
<comment type="caution">
    <text evidence="1">The sequence shown here is derived from an EMBL/GenBank/DDBJ whole genome shotgun (WGS) entry which is preliminary data.</text>
</comment>
<dbReference type="EMBL" id="NCKW01015481">
    <property type="protein sequence ID" value="POM62925.1"/>
    <property type="molecule type" value="Genomic_DNA"/>
</dbReference>
<accession>A0A2P4XBM0</accession>
<dbReference type="Proteomes" id="UP000237271">
    <property type="component" value="Unassembled WGS sequence"/>
</dbReference>
<evidence type="ECO:0000313" key="2">
    <source>
        <dbReference type="Proteomes" id="UP000237271"/>
    </source>
</evidence>
<evidence type="ECO:0000313" key="1">
    <source>
        <dbReference type="EMBL" id="POM62925.1"/>
    </source>
</evidence>
<proteinExistence type="predicted"/>
<dbReference type="AlphaFoldDB" id="A0A2P4XBM0"/>